<dbReference type="GO" id="GO:0000155">
    <property type="term" value="F:phosphorelay sensor kinase activity"/>
    <property type="evidence" value="ECO:0007669"/>
    <property type="project" value="InterPro"/>
</dbReference>
<dbReference type="FunFam" id="3.30.565.10:FF:000006">
    <property type="entry name" value="Sensor histidine kinase WalK"/>
    <property type="match status" value="1"/>
</dbReference>
<evidence type="ECO:0000256" key="3">
    <source>
        <dbReference type="ARBA" id="ARBA00012438"/>
    </source>
</evidence>
<dbReference type="InterPro" id="IPR003661">
    <property type="entry name" value="HisK_dim/P_dom"/>
</dbReference>
<dbReference type="PROSITE" id="PS50885">
    <property type="entry name" value="HAMP"/>
    <property type="match status" value="1"/>
</dbReference>
<evidence type="ECO:0000256" key="12">
    <source>
        <dbReference type="SAM" id="Phobius"/>
    </source>
</evidence>
<evidence type="ECO:0000256" key="4">
    <source>
        <dbReference type="ARBA" id="ARBA00022475"/>
    </source>
</evidence>
<comment type="subcellular location">
    <subcellularLocation>
        <location evidence="2">Cell membrane</location>
        <topology evidence="2">Multi-pass membrane protein</topology>
    </subcellularLocation>
</comment>
<dbReference type="Gene3D" id="3.30.450.20">
    <property type="entry name" value="PAS domain"/>
    <property type="match status" value="1"/>
</dbReference>
<dbReference type="Gene3D" id="1.10.8.500">
    <property type="entry name" value="HAMP domain in histidine kinase"/>
    <property type="match status" value="1"/>
</dbReference>
<keyword evidence="9 12" id="KW-1133">Transmembrane helix</keyword>
<dbReference type="SUPFAM" id="SSF55874">
    <property type="entry name" value="ATPase domain of HSP90 chaperone/DNA topoisomerase II/histidine kinase"/>
    <property type="match status" value="1"/>
</dbReference>
<dbReference type="Gene3D" id="1.10.287.130">
    <property type="match status" value="1"/>
</dbReference>
<evidence type="ECO:0000259" key="13">
    <source>
        <dbReference type="PROSITE" id="PS50109"/>
    </source>
</evidence>
<evidence type="ECO:0000256" key="9">
    <source>
        <dbReference type="ARBA" id="ARBA00022989"/>
    </source>
</evidence>
<dbReference type="InterPro" id="IPR004358">
    <property type="entry name" value="Sig_transdc_His_kin-like_C"/>
</dbReference>
<reference evidence="15" key="2">
    <citation type="journal article" date="2021" name="PeerJ">
        <title>Extensive microbial diversity within the chicken gut microbiome revealed by metagenomics and culture.</title>
        <authorList>
            <person name="Gilroy R."/>
            <person name="Ravi A."/>
            <person name="Getino M."/>
            <person name="Pursley I."/>
            <person name="Horton D.L."/>
            <person name="Alikhan N.F."/>
            <person name="Baker D."/>
            <person name="Gharbi K."/>
            <person name="Hall N."/>
            <person name="Watson M."/>
            <person name="Adriaenssens E.M."/>
            <person name="Foster-Nyarko E."/>
            <person name="Jarju S."/>
            <person name="Secka A."/>
            <person name="Antonio M."/>
            <person name="Oren A."/>
            <person name="Chaudhuri R.R."/>
            <person name="La Ragione R."/>
            <person name="Hildebrand F."/>
            <person name="Pallen M.J."/>
        </authorList>
    </citation>
    <scope>NUCLEOTIDE SEQUENCE</scope>
    <source>
        <strain evidence="15">USAMLcec3-3695</strain>
    </source>
</reference>
<accession>A0A9D1SDS1</accession>
<protein>
    <recommendedName>
        <fullName evidence="3">histidine kinase</fullName>
        <ecNumber evidence="3">2.7.13.3</ecNumber>
    </recommendedName>
</protein>
<dbReference type="CDD" id="cd00082">
    <property type="entry name" value="HisKA"/>
    <property type="match status" value="1"/>
</dbReference>
<keyword evidence="5" id="KW-0597">Phosphoprotein</keyword>
<dbReference type="EMBL" id="DVNB01000026">
    <property type="protein sequence ID" value="HIU56689.1"/>
    <property type="molecule type" value="Genomic_DNA"/>
</dbReference>
<dbReference type="PANTHER" id="PTHR45453:SF1">
    <property type="entry name" value="PHOSPHATE REGULON SENSOR PROTEIN PHOR"/>
    <property type="match status" value="1"/>
</dbReference>
<dbReference type="PROSITE" id="PS50109">
    <property type="entry name" value="HIS_KIN"/>
    <property type="match status" value="1"/>
</dbReference>
<proteinExistence type="predicted"/>
<evidence type="ECO:0000313" key="16">
    <source>
        <dbReference type="Proteomes" id="UP000824109"/>
    </source>
</evidence>
<dbReference type="PRINTS" id="PR00344">
    <property type="entry name" value="BCTRLSENSOR"/>
</dbReference>
<keyword evidence="7 12" id="KW-0812">Transmembrane</keyword>
<evidence type="ECO:0000313" key="15">
    <source>
        <dbReference type="EMBL" id="HIU56689.1"/>
    </source>
</evidence>
<dbReference type="SMART" id="SM00387">
    <property type="entry name" value="HATPase_c"/>
    <property type="match status" value="1"/>
</dbReference>
<dbReference type="CDD" id="cd00075">
    <property type="entry name" value="HATPase"/>
    <property type="match status" value="1"/>
</dbReference>
<dbReference type="Proteomes" id="UP000824109">
    <property type="component" value="Unassembled WGS sequence"/>
</dbReference>
<feature type="transmembrane region" description="Helical" evidence="12">
    <location>
        <begin position="36"/>
        <end position="58"/>
    </location>
</feature>
<feature type="domain" description="Histidine kinase" evidence="13">
    <location>
        <begin position="281"/>
        <end position="500"/>
    </location>
</feature>
<dbReference type="GO" id="GO:0004721">
    <property type="term" value="F:phosphoprotein phosphatase activity"/>
    <property type="evidence" value="ECO:0007669"/>
    <property type="project" value="TreeGrafter"/>
</dbReference>
<comment type="catalytic activity">
    <reaction evidence="1">
        <text>ATP + protein L-histidine = ADP + protein N-phospho-L-histidine.</text>
        <dbReference type="EC" id="2.7.13.3"/>
    </reaction>
</comment>
<comment type="caution">
    <text evidence="15">The sequence shown here is derived from an EMBL/GenBank/DDBJ whole genome shotgun (WGS) entry which is preliminary data.</text>
</comment>
<keyword evidence="6" id="KW-0808">Transferase</keyword>
<dbReference type="SUPFAM" id="SSF158472">
    <property type="entry name" value="HAMP domain-like"/>
    <property type="match status" value="1"/>
</dbReference>
<dbReference type="PANTHER" id="PTHR45453">
    <property type="entry name" value="PHOSPHATE REGULON SENSOR PROTEIN PHOR"/>
    <property type="match status" value="1"/>
</dbReference>
<dbReference type="Pfam" id="PF02518">
    <property type="entry name" value="HATPase_c"/>
    <property type="match status" value="1"/>
</dbReference>
<dbReference type="CDD" id="cd06225">
    <property type="entry name" value="HAMP"/>
    <property type="match status" value="1"/>
</dbReference>
<reference evidence="15" key="1">
    <citation type="submission" date="2020-10" db="EMBL/GenBank/DDBJ databases">
        <authorList>
            <person name="Gilroy R."/>
        </authorList>
    </citation>
    <scope>NUCLEOTIDE SEQUENCE</scope>
    <source>
        <strain evidence="15">USAMLcec3-3695</strain>
    </source>
</reference>
<evidence type="ECO:0000259" key="14">
    <source>
        <dbReference type="PROSITE" id="PS50885"/>
    </source>
</evidence>
<evidence type="ECO:0000256" key="2">
    <source>
        <dbReference type="ARBA" id="ARBA00004651"/>
    </source>
</evidence>
<sequence length="514" mass="56752">MDIIIKRIKKLKGTVIDGLLSSWRQKIRRGTHTIRFAMLATYICVTLVTLVLMCVYIISTLSENLYSDRTTRLFAKANIISMTAANVWDSEDENVMYLRFQDIMERSLAGTSIRGVVTNTSYTVLYDNNSEADMAGRVFMRDVLKRAIDGEQAESMFESDSGKTITVSVPVERNGVIIGGVYLAENVSSISDTVDSIQASLIVFSALIILIVAMLSIGISYIITQPMADFIEVAHAISKGDFSKRAAVKGTSEMAQMGRALNYMCDELNALDEKRKNFVSDVSHELKTPMAGIKLLCDSLIEAEDPGMDTIREFLGDMSEEIDRLTRLINRLLTLSRLDAGADNLNLSNVDITMLVGAVIRSLKQFASEKNIAVDLDIKMGTERELAADYDKMYESVYNIVDNAIKYTEENGEVHIRNYRENGMCIIEVEDSGPGIPDDEKHRVFDRFYRLDDSRARDTGGTGLGLAISKEAVQLHGGTIEVLDAPKGGSIFRISVPYAAAELPSKTAQAGSEG</sequence>
<dbReference type="SUPFAM" id="SSF103190">
    <property type="entry name" value="Sensory domain-like"/>
    <property type="match status" value="1"/>
</dbReference>
<dbReference type="InterPro" id="IPR003594">
    <property type="entry name" value="HATPase_dom"/>
</dbReference>
<keyword evidence="11 12" id="KW-0472">Membrane</keyword>
<dbReference type="SMART" id="SM00388">
    <property type="entry name" value="HisKA"/>
    <property type="match status" value="1"/>
</dbReference>
<evidence type="ECO:0000256" key="1">
    <source>
        <dbReference type="ARBA" id="ARBA00000085"/>
    </source>
</evidence>
<dbReference type="Gene3D" id="3.30.565.10">
    <property type="entry name" value="Histidine kinase-like ATPase, C-terminal domain"/>
    <property type="match status" value="1"/>
</dbReference>
<evidence type="ECO:0000256" key="7">
    <source>
        <dbReference type="ARBA" id="ARBA00022692"/>
    </source>
</evidence>
<dbReference type="FunFam" id="1.10.287.130:FF:000001">
    <property type="entry name" value="Two-component sensor histidine kinase"/>
    <property type="match status" value="1"/>
</dbReference>
<evidence type="ECO:0000256" key="8">
    <source>
        <dbReference type="ARBA" id="ARBA00022777"/>
    </source>
</evidence>
<feature type="domain" description="HAMP" evidence="14">
    <location>
        <begin position="221"/>
        <end position="273"/>
    </location>
</feature>
<dbReference type="InterPro" id="IPR036097">
    <property type="entry name" value="HisK_dim/P_sf"/>
</dbReference>
<keyword evidence="4" id="KW-1003">Cell membrane</keyword>
<evidence type="ECO:0000256" key="11">
    <source>
        <dbReference type="ARBA" id="ARBA00023136"/>
    </source>
</evidence>
<dbReference type="SMART" id="SM00304">
    <property type="entry name" value="HAMP"/>
    <property type="match status" value="1"/>
</dbReference>
<organism evidence="15 16">
    <name type="scientific">Candidatus Ornithomonoglobus merdipullorum</name>
    <dbReference type="NCBI Taxonomy" id="2840895"/>
    <lineage>
        <taxon>Bacteria</taxon>
        <taxon>Bacillati</taxon>
        <taxon>Bacillota</taxon>
        <taxon>Clostridia</taxon>
        <taxon>Candidatus Ornithomonoglobus</taxon>
    </lineage>
</organism>
<dbReference type="InterPro" id="IPR005467">
    <property type="entry name" value="His_kinase_dom"/>
</dbReference>
<dbReference type="GO" id="GO:0005886">
    <property type="term" value="C:plasma membrane"/>
    <property type="evidence" value="ECO:0007669"/>
    <property type="project" value="UniProtKB-SubCell"/>
</dbReference>
<evidence type="ECO:0000256" key="6">
    <source>
        <dbReference type="ARBA" id="ARBA00022679"/>
    </source>
</evidence>
<dbReference type="InterPro" id="IPR029151">
    <property type="entry name" value="Sensor-like_sf"/>
</dbReference>
<dbReference type="AlphaFoldDB" id="A0A9D1SDS1"/>
<keyword evidence="10" id="KW-0902">Two-component regulatory system</keyword>
<dbReference type="InterPro" id="IPR036890">
    <property type="entry name" value="HATPase_C_sf"/>
</dbReference>
<name>A0A9D1SDS1_9FIRM</name>
<dbReference type="SUPFAM" id="SSF47384">
    <property type="entry name" value="Homodimeric domain of signal transducing histidine kinase"/>
    <property type="match status" value="1"/>
</dbReference>
<dbReference type="Pfam" id="PF00672">
    <property type="entry name" value="HAMP"/>
    <property type="match status" value="1"/>
</dbReference>
<dbReference type="InterPro" id="IPR003660">
    <property type="entry name" value="HAMP_dom"/>
</dbReference>
<dbReference type="Pfam" id="PF00512">
    <property type="entry name" value="HisKA"/>
    <property type="match status" value="1"/>
</dbReference>
<feature type="transmembrane region" description="Helical" evidence="12">
    <location>
        <begin position="201"/>
        <end position="223"/>
    </location>
</feature>
<evidence type="ECO:0000256" key="10">
    <source>
        <dbReference type="ARBA" id="ARBA00023012"/>
    </source>
</evidence>
<dbReference type="InterPro" id="IPR050351">
    <property type="entry name" value="BphY/WalK/GraS-like"/>
</dbReference>
<evidence type="ECO:0000256" key="5">
    <source>
        <dbReference type="ARBA" id="ARBA00022553"/>
    </source>
</evidence>
<dbReference type="EC" id="2.7.13.3" evidence="3"/>
<dbReference type="GO" id="GO:0016036">
    <property type="term" value="P:cellular response to phosphate starvation"/>
    <property type="evidence" value="ECO:0007669"/>
    <property type="project" value="TreeGrafter"/>
</dbReference>
<keyword evidence="8" id="KW-0418">Kinase</keyword>
<gene>
    <name evidence="15" type="ORF">IAA61_02600</name>
</gene>